<dbReference type="Gene3D" id="3.90.1170.50">
    <property type="entry name" value="Aldehyde oxidase/xanthine dehydrogenase, a/b hammerhead"/>
    <property type="match status" value="1"/>
</dbReference>
<name>A0A381WRS5_9ZZZZ</name>
<dbReference type="Gene3D" id="3.30.365.10">
    <property type="entry name" value="Aldehyde oxidase/xanthine dehydrogenase, molybdopterin binding domain"/>
    <property type="match status" value="3"/>
</dbReference>
<dbReference type="SUPFAM" id="SSF56003">
    <property type="entry name" value="Molybdenum cofactor-binding domain"/>
    <property type="match status" value="1"/>
</dbReference>
<accession>A0A381WRS5</accession>
<feature type="non-terminal residue" evidence="2">
    <location>
        <position position="1"/>
    </location>
</feature>
<evidence type="ECO:0000313" key="2">
    <source>
        <dbReference type="EMBL" id="SVA54958.1"/>
    </source>
</evidence>
<dbReference type="EMBL" id="UINC01012606">
    <property type="protein sequence ID" value="SVA54958.1"/>
    <property type="molecule type" value="Genomic_DNA"/>
</dbReference>
<feature type="domain" description="Aldehyde oxidase/xanthine dehydrogenase a/b hammerhead" evidence="1">
    <location>
        <begin position="1"/>
        <end position="90"/>
    </location>
</feature>
<evidence type="ECO:0000259" key="1">
    <source>
        <dbReference type="SMART" id="SM01008"/>
    </source>
</evidence>
<proteinExistence type="predicted"/>
<protein>
    <recommendedName>
        <fullName evidence="1">Aldehyde oxidase/xanthine dehydrogenase a/b hammerhead domain-containing protein</fullName>
    </recommendedName>
</protein>
<sequence length="530" mass="57630">GTATYAADVRLPGMAIAVIVRPPRLGSHVVSVELHQNAKSQTGFIGLETLDPTPGAPLFFPLGGVAVIAETTYAALQTAKQLDIAWSEPSDPATTPSFNDELRTLVGSPSRPIFESGDADSVFETDGVTLEAVYETPFLSHAPMEPPCALADVRENHTEVWASVQDPQSTRDHVAGWLKTDSKNVAINVTLLGGAFGRKSKPDFVLEAVELSRRLKRPIRVQWSREDDIQHDYYHAASAQLYRATLDDAGMPKAWLQRTAFPSITSTFVRGGNDPAGWELEMGFSNTPYRIPNQRFESKGLQPGVRIGWMRSVCNIFHAFSANVFVDELAATAEIDPIDYRLALIPKSGILRVPGDQPPKGHGLDLARLRHVLERVRDLSEWTRHRPQGTGIGVAVHHSFRSYVATVIEVKAKNNNIKVENAWVVLDCGTYVNSDSCIAQMEGAVAFGLSLARTDGITMREGSVDQSNFHDYRVIRMNESPAISVELVASSAAPAGVGEPGVPPIAPALSNAIFNATGQRLRKLPLTLSS</sequence>
<dbReference type="InterPro" id="IPR052516">
    <property type="entry name" value="N-heterocyclic_Hydroxylase"/>
</dbReference>
<dbReference type="AlphaFoldDB" id="A0A381WRS5"/>
<gene>
    <name evidence="2" type="ORF">METZ01_LOCUS107812</name>
</gene>
<dbReference type="GO" id="GO:0016491">
    <property type="term" value="F:oxidoreductase activity"/>
    <property type="evidence" value="ECO:0007669"/>
    <property type="project" value="InterPro"/>
</dbReference>
<dbReference type="SMART" id="SM01008">
    <property type="entry name" value="Ald_Xan_dh_C"/>
    <property type="match status" value="1"/>
</dbReference>
<dbReference type="InterPro" id="IPR037165">
    <property type="entry name" value="AldOxase/xan_DH_Mopterin-bd_sf"/>
</dbReference>
<dbReference type="InterPro" id="IPR046867">
    <property type="entry name" value="AldOxase/xan_DH_MoCoBD2"/>
</dbReference>
<dbReference type="Pfam" id="PF02738">
    <property type="entry name" value="MoCoBD_1"/>
    <property type="match status" value="1"/>
</dbReference>
<dbReference type="SUPFAM" id="SSF54665">
    <property type="entry name" value="CO dehydrogenase molybdoprotein N-domain-like"/>
    <property type="match status" value="1"/>
</dbReference>
<reference evidence="2" key="1">
    <citation type="submission" date="2018-05" db="EMBL/GenBank/DDBJ databases">
        <authorList>
            <person name="Lanie J.A."/>
            <person name="Ng W.-L."/>
            <person name="Kazmierczak K.M."/>
            <person name="Andrzejewski T.M."/>
            <person name="Davidsen T.M."/>
            <person name="Wayne K.J."/>
            <person name="Tettelin H."/>
            <person name="Glass J.I."/>
            <person name="Rusch D."/>
            <person name="Podicherti R."/>
            <person name="Tsui H.-C.T."/>
            <person name="Winkler M.E."/>
        </authorList>
    </citation>
    <scope>NUCLEOTIDE SEQUENCE</scope>
</reference>
<dbReference type="InterPro" id="IPR000674">
    <property type="entry name" value="Ald_Oxase/Xan_DH_a/b"/>
</dbReference>
<dbReference type="Pfam" id="PF20256">
    <property type="entry name" value="MoCoBD_2"/>
    <property type="match status" value="1"/>
</dbReference>
<organism evidence="2">
    <name type="scientific">marine metagenome</name>
    <dbReference type="NCBI Taxonomy" id="408172"/>
    <lineage>
        <taxon>unclassified sequences</taxon>
        <taxon>metagenomes</taxon>
        <taxon>ecological metagenomes</taxon>
    </lineage>
</organism>
<dbReference type="PANTHER" id="PTHR47495">
    <property type="entry name" value="ALDEHYDE DEHYDROGENASE"/>
    <property type="match status" value="1"/>
</dbReference>
<dbReference type="InterPro" id="IPR036856">
    <property type="entry name" value="Ald_Oxase/Xan_DH_a/b_sf"/>
</dbReference>
<dbReference type="InterPro" id="IPR008274">
    <property type="entry name" value="AldOxase/xan_DH_MoCoBD1"/>
</dbReference>
<dbReference type="PANTHER" id="PTHR47495:SF3">
    <property type="entry name" value="BLR6219 PROTEIN"/>
    <property type="match status" value="1"/>
</dbReference>